<dbReference type="PROSITE" id="PS50850">
    <property type="entry name" value="MFS"/>
    <property type="match status" value="1"/>
</dbReference>
<comment type="similarity">
    <text evidence="2 9">Belongs to the major facilitator superfamily. Sugar transporter (TC 2.A.1.1) family.</text>
</comment>
<keyword evidence="3 9" id="KW-0813">Transport</keyword>
<keyword evidence="7 10" id="KW-1133">Transmembrane helix</keyword>
<name>A0A8J5GW53_ZINOF</name>
<evidence type="ECO:0000256" key="8">
    <source>
        <dbReference type="ARBA" id="ARBA00023136"/>
    </source>
</evidence>
<feature type="domain" description="Major facilitator superfamily (MFS) profile" evidence="11">
    <location>
        <begin position="26"/>
        <end position="477"/>
    </location>
</feature>
<evidence type="ECO:0000256" key="2">
    <source>
        <dbReference type="ARBA" id="ARBA00010992"/>
    </source>
</evidence>
<dbReference type="InterPro" id="IPR005829">
    <property type="entry name" value="Sugar_transporter_CS"/>
</dbReference>
<feature type="transmembrane region" description="Helical" evidence="10">
    <location>
        <begin position="21"/>
        <end position="39"/>
    </location>
</feature>
<dbReference type="PANTHER" id="PTHR23500">
    <property type="entry name" value="SOLUTE CARRIER FAMILY 2, FACILITATED GLUCOSE TRANSPORTER"/>
    <property type="match status" value="1"/>
</dbReference>
<dbReference type="EMBL" id="JACMSC010000007">
    <property type="protein sequence ID" value="KAG6515813.1"/>
    <property type="molecule type" value="Genomic_DNA"/>
</dbReference>
<organism evidence="12 13">
    <name type="scientific">Zingiber officinale</name>
    <name type="common">Ginger</name>
    <name type="synonym">Amomum zingiber</name>
    <dbReference type="NCBI Taxonomy" id="94328"/>
    <lineage>
        <taxon>Eukaryota</taxon>
        <taxon>Viridiplantae</taxon>
        <taxon>Streptophyta</taxon>
        <taxon>Embryophyta</taxon>
        <taxon>Tracheophyta</taxon>
        <taxon>Spermatophyta</taxon>
        <taxon>Magnoliopsida</taxon>
        <taxon>Liliopsida</taxon>
        <taxon>Zingiberales</taxon>
        <taxon>Zingiberaceae</taxon>
        <taxon>Zingiber</taxon>
    </lineage>
</organism>
<dbReference type="GO" id="GO:0015293">
    <property type="term" value="F:symporter activity"/>
    <property type="evidence" value="ECO:0007669"/>
    <property type="project" value="UniProtKB-KW"/>
</dbReference>
<dbReference type="GO" id="GO:0015145">
    <property type="term" value="F:monosaccharide transmembrane transporter activity"/>
    <property type="evidence" value="ECO:0007669"/>
    <property type="project" value="InterPro"/>
</dbReference>
<dbReference type="PANTHER" id="PTHR23500:SF10">
    <property type="entry name" value="SUGAR TRANSPORT PROTEIN MST8"/>
    <property type="match status" value="1"/>
</dbReference>
<dbReference type="InterPro" id="IPR044778">
    <property type="entry name" value="MFS_STP/MST-like_plant"/>
</dbReference>
<feature type="transmembrane region" description="Helical" evidence="10">
    <location>
        <begin position="349"/>
        <end position="373"/>
    </location>
</feature>
<keyword evidence="6" id="KW-0769">Symport</keyword>
<dbReference type="InterPro" id="IPR045262">
    <property type="entry name" value="STP/PLT_plant"/>
</dbReference>
<evidence type="ECO:0000313" key="12">
    <source>
        <dbReference type="EMBL" id="KAG6515813.1"/>
    </source>
</evidence>
<evidence type="ECO:0000256" key="1">
    <source>
        <dbReference type="ARBA" id="ARBA00004141"/>
    </source>
</evidence>
<keyword evidence="13" id="KW-1185">Reference proteome</keyword>
<feature type="transmembrane region" description="Helical" evidence="10">
    <location>
        <begin position="385"/>
        <end position="411"/>
    </location>
</feature>
<dbReference type="Proteomes" id="UP000734854">
    <property type="component" value="Unassembled WGS sequence"/>
</dbReference>
<evidence type="ECO:0000256" key="4">
    <source>
        <dbReference type="ARBA" id="ARBA00022597"/>
    </source>
</evidence>
<feature type="transmembrane region" description="Helical" evidence="10">
    <location>
        <begin position="80"/>
        <end position="99"/>
    </location>
</feature>
<evidence type="ECO:0000256" key="3">
    <source>
        <dbReference type="ARBA" id="ARBA00022448"/>
    </source>
</evidence>
<keyword evidence="5 10" id="KW-0812">Transmembrane</keyword>
<dbReference type="Pfam" id="PF00083">
    <property type="entry name" value="Sugar_tr"/>
    <property type="match status" value="1"/>
</dbReference>
<comment type="subcellular location">
    <subcellularLocation>
        <location evidence="1">Membrane</location>
        <topology evidence="1">Multi-pass membrane protein</topology>
    </subcellularLocation>
</comment>
<feature type="transmembrane region" description="Helical" evidence="10">
    <location>
        <begin position="423"/>
        <end position="443"/>
    </location>
</feature>
<feature type="transmembrane region" description="Helical" evidence="10">
    <location>
        <begin position="111"/>
        <end position="131"/>
    </location>
</feature>
<accession>A0A8J5GW53</accession>
<dbReference type="CDD" id="cd17361">
    <property type="entry name" value="MFS_STP"/>
    <property type="match status" value="1"/>
</dbReference>
<keyword evidence="4" id="KW-0762">Sugar transport</keyword>
<evidence type="ECO:0000259" key="11">
    <source>
        <dbReference type="PROSITE" id="PS50850"/>
    </source>
</evidence>
<feature type="transmembrane region" description="Helical" evidence="10">
    <location>
        <begin position="137"/>
        <end position="158"/>
    </location>
</feature>
<dbReference type="AlphaFoldDB" id="A0A8J5GW53"/>
<dbReference type="InterPro" id="IPR005828">
    <property type="entry name" value="MFS_sugar_transport-like"/>
</dbReference>
<feature type="transmembrane region" description="Helical" evidence="10">
    <location>
        <begin position="320"/>
        <end position="342"/>
    </location>
</feature>
<gene>
    <name evidence="12" type="ORF">ZIOFF_026243</name>
</gene>
<dbReference type="InterPro" id="IPR003663">
    <property type="entry name" value="Sugar/inositol_transpt"/>
</dbReference>
<dbReference type="InterPro" id="IPR020846">
    <property type="entry name" value="MFS_dom"/>
</dbReference>
<dbReference type="FunFam" id="1.20.1250.20:FF:000002">
    <property type="entry name" value="Sugar transport protein 13"/>
    <property type="match status" value="1"/>
</dbReference>
<keyword evidence="8 10" id="KW-0472">Membrane</keyword>
<comment type="caution">
    <text evidence="12">The sequence shown here is derived from an EMBL/GenBank/DDBJ whole genome shotgun (WGS) entry which is preliminary data.</text>
</comment>
<evidence type="ECO:0000256" key="10">
    <source>
        <dbReference type="SAM" id="Phobius"/>
    </source>
</evidence>
<feature type="transmembrane region" description="Helical" evidence="10">
    <location>
        <begin position="284"/>
        <end position="308"/>
    </location>
</feature>
<reference evidence="12 13" key="1">
    <citation type="submission" date="2020-08" db="EMBL/GenBank/DDBJ databases">
        <title>Plant Genome Project.</title>
        <authorList>
            <person name="Zhang R.-G."/>
        </authorList>
    </citation>
    <scope>NUCLEOTIDE SEQUENCE [LARGE SCALE GENOMIC DNA]</scope>
    <source>
        <tissue evidence="12">Rhizome</tissue>
    </source>
</reference>
<feature type="transmembrane region" description="Helical" evidence="10">
    <location>
        <begin position="170"/>
        <end position="188"/>
    </location>
</feature>
<sequence length="515" mass="56806">MAGGHVIPVGETKIYPGRLTSYALFACMVASFGGLIFGYDIGISGGVTSMDTFLSKFFPKVLEKEKHVVDSNQYCQFNSVLLSTFTSVLYFAAFVSSFFASSITRRLGRKITMVGGGLIFLVGAIVNGVAANVLMLIVGRIFLGLGVGFSSQAVPLYLAEMAPMKIRGTLNISFQMMITVGIFVAHLVNYGTSNINGDLGWRLSLGLAAVPAIIVTVGAFFLPNTPNSMIERNQTDKARTMLREIRGTDDIDLEYEDLVAASKQSQAIKDPFKTLLGRKYRPQLVMSIVIPSLQQLTGINVVMFYAPVLFKTIGFGTQASLMSAVITGFVNLVSTFISVLTVDRFGRRILFLEGGVQMTIAQIIVGTLIGWKFGTTGTGYIPKTYAIFIVIFICIFVSAFAWSWGPLGWLVPSEIYPLEVRSAAQSITVSCNMFWTYVIAQIFPPMLCSFKFGLFYFFAAWEVIMTVFVYWLLPETKGIPIEEMQTVWKSHWFWAKYVNDDNVDSGHVEISNVSV</sequence>
<dbReference type="NCBIfam" id="TIGR00879">
    <property type="entry name" value="SP"/>
    <property type="match status" value="1"/>
</dbReference>
<evidence type="ECO:0000256" key="6">
    <source>
        <dbReference type="ARBA" id="ARBA00022847"/>
    </source>
</evidence>
<dbReference type="GO" id="GO:0016020">
    <property type="term" value="C:membrane"/>
    <property type="evidence" value="ECO:0007669"/>
    <property type="project" value="UniProtKB-SubCell"/>
</dbReference>
<feature type="transmembrane region" description="Helical" evidence="10">
    <location>
        <begin position="455"/>
        <end position="473"/>
    </location>
</feature>
<dbReference type="PROSITE" id="PS00217">
    <property type="entry name" value="SUGAR_TRANSPORT_2"/>
    <property type="match status" value="1"/>
</dbReference>
<evidence type="ECO:0000256" key="5">
    <source>
        <dbReference type="ARBA" id="ARBA00022692"/>
    </source>
</evidence>
<protein>
    <recommendedName>
        <fullName evidence="11">Major facilitator superfamily (MFS) profile domain-containing protein</fullName>
    </recommendedName>
</protein>
<dbReference type="PROSITE" id="PS00216">
    <property type="entry name" value="SUGAR_TRANSPORT_1"/>
    <property type="match status" value="1"/>
</dbReference>
<evidence type="ECO:0000256" key="7">
    <source>
        <dbReference type="ARBA" id="ARBA00022989"/>
    </source>
</evidence>
<proteinExistence type="inferred from homology"/>
<dbReference type="OrthoDB" id="8120565at2759"/>
<evidence type="ECO:0000313" key="13">
    <source>
        <dbReference type="Proteomes" id="UP000734854"/>
    </source>
</evidence>
<evidence type="ECO:0000256" key="9">
    <source>
        <dbReference type="RuleBase" id="RU003346"/>
    </source>
</evidence>
<feature type="transmembrane region" description="Helical" evidence="10">
    <location>
        <begin position="200"/>
        <end position="222"/>
    </location>
</feature>